<comment type="subcellular location">
    <subcellularLocation>
        <location evidence="1">Membrane</location>
        <topology evidence="1">Multi-pass membrane protein</topology>
    </subcellularLocation>
</comment>
<feature type="domain" description="Sodium/calcium exchanger membrane region" evidence="6">
    <location>
        <begin position="167"/>
        <end position="309"/>
    </location>
</feature>
<keyword evidence="2 5" id="KW-0812">Transmembrane</keyword>
<dbReference type="EMBL" id="JAIMJA010000002">
    <property type="protein sequence ID" value="MCE2593705.1"/>
    <property type="molecule type" value="Genomic_DNA"/>
</dbReference>
<proteinExistence type="predicted"/>
<dbReference type="Pfam" id="PF01699">
    <property type="entry name" value="Na_Ca_ex"/>
    <property type="match status" value="2"/>
</dbReference>
<organism evidence="7 8">
    <name type="scientific">Motilimonas cestriensis</name>
    <dbReference type="NCBI Taxonomy" id="2742685"/>
    <lineage>
        <taxon>Bacteria</taxon>
        <taxon>Pseudomonadati</taxon>
        <taxon>Pseudomonadota</taxon>
        <taxon>Gammaproteobacteria</taxon>
        <taxon>Alteromonadales</taxon>
        <taxon>Alteromonadales genera incertae sedis</taxon>
        <taxon>Motilimonas</taxon>
    </lineage>
</organism>
<gene>
    <name evidence="7" type="ORF">K6Y31_02610</name>
</gene>
<dbReference type="InterPro" id="IPR004481">
    <property type="entry name" value="K/Na/Ca-exchanger"/>
</dbReference>
<evidence type="ECO:0000256" key="5">
    <source>
        <dbReference type="SAM" id="Phobius"/>
    </source>
</evidence>
<feature type="transmembrane region" description="Helical" evidence="5">
    <location>
        <begin position="163"/>
        <end position="185"/>
    </location>
</feature>
<evidence type="ECO:0000256" key="4">
    <source>
        <dbReference type="ARBA" id="ARBA00023136"/>
    </source>
</evidence>
<evidence type="ECO:0000256" key="2">
    <source>
        <dbReference type="ARBA" id="ARBA00022692"/>
    </source>
</evidence>
<dbReference type="InterPro" id="IPR044880">
    <property type="entry name" value="NCX_ion-bd_dom_sf"/>
</dbReference>
<dbReference type="Proteomes" id="UP001201273">
    <property type="component" value="Unassembled WGS sequence"/>
</dbReference>
<feature type="transmembrane region" description="Helical" evidence="5">
    <location>
        <begin position="125"/>
        <end position="143"/>
    </location>
</feature>
<reference evidence="7 8" key="1">
    <citation type="journal article" date="2022" name="Environ. Microbiol. Rep.">
        <title>Eco-phylogenetic analyses reveal divergent evolution of vitamin B12 metabolism in the marine bacterial family 'Psychromonadaceae'.</title>
        <authorList>
            <person name="Jin X."/>
            <person name="Yang Y."/>
            <person name="Cao H."/>
            <person name="Gao B."/>
            <person name="Zhao Z."/>
        </authorList>
    </citation>
    <scope>NUCLEOTIDE SEQUENCE [LARGE SCALE GENOMIC DNA]</scope>
    <source>
        <strain evidence="7 8">MKS20</strain>
    </source>
</reference>
<dbReference type="PANTHER" id="PTHR10846:SF8">
    <property type="entry name" value="INNER MEMBRANE PROTEIN YRBG"/>
    <property type="match status" value="1"/>
</dbReference>
<feature type="transmembrane region" description="Helical" evidence="5">
    <location>
        <begin position="243"/>
        <end position="265"/>
    </location>
</feature>
<evidence type="ECO:0000313" key="7">
    <source>
        <dbReference type="EMBL" id="MCE2593705.1"/>
    </source>
</evidence>
<dbReference type="PANTHER" id="PTHR10846">
    <property type="entry name" value="SODIUM/POTASSIUM/CALCIUM EXCHANGER"/>
    <property type="match status" value="1"/>
</dbReference>
<keyword evidence="8" id="KW-1185">Reference proteome</keyword>
<feature type="domain" description="Sodium/calcium exchanger membrane region" evidence="6">
    <location>
        <begin position="3"/>
        <end position="142"/>
    </location>
</feature>
<protein>
    <submittedName>
        <fullName evidence="7">Calcium/sodium antiporter</fullName>
    </submittedName>
</protein>
<keyword evidence="4 5" id="KW-0472">Membrane</keyword>
<accession>A0ABS8W8J6</accession>
<dbReference type="NCBIfam" id="TIGR00367">
    <property type="entry name" value="calcium/sodium antiporter"/>
    <property type="match status" value="1"/>
</dbReference>
<feature type="transmembrane region" description="Helical" evidence="5">
    <location>
        <begin position="324"/>
        <end position="343"/>
    </location>
</feature>
<dbReference type="RefSeq" id="WP_233051296.1">
    <property type="nucleotide sequence ID" value="NZ_JAIMJA010000002.1"/>
</dbReference>
<evidence type="ECO:0000313" key="8">
    <source>
        <dbReference type="Proteomes" id="UP001201273"/>
    </source>
</evidence>
<evidence type="ECO:0000259" key="6">
    <source>
        <dbReference type="Pfam" id="PF01699"/>
    </source>
</evidence>
<feature type="transmembrane region" description="Helical" evidence="5">
    <location>
        <begin position="297"/>
        <end position="318"/>
    </location>
</feature>
<dbReference type="InterPro" id="IPR004837">
    <property type="entry name" value="NaCa_Exmemb"/>
</dbReference>
<evidence type="ECO:0000256" key="3">
    <source>
        <dbReference type="ARBA" id="ARBA00022989"/>
    </source>
</evidence>
<name>A0ABS8W8J6_9GAMM</name>
<evidence type="ECO:0000256" key="1">
    <source>
        <dbReference type="ARBA" id="ARBA00004141"/>
    </source>
</evidence>
<keyword evidence="3 5" id="KW-1133">Transmembrane helix</keyword>
<comment type="caution">
    <text evidence="7">The sequence shown here is derived from an EMBL/GenBank/DDBJ whole genome shotgun (WGS) entry which is preliminary data.</text>
</comment>
<sequence length="353" mass="36836">MVYLLLVLGLMLLIYGADCLVKGAARLALSAGIPSLVVGLTVVAFGTSAPELAVSIGAAFSGETEMAIANVVGSNIFNVLFILGLAAIISPLVISKQLIKQDVPIMVAISALVFWLVSDGILSRIDAAILVVLLISYTSFLFIQGKKSPPETEDDDNMAAAPWWQNVLWVIAGFALLVIGAQLLVENAVAIAQSFGVSEAVIGLTIVAIGTSLPEVVTSLVATVKGQRDIAVGNVIGSNVFNLLAVLGVSGLIAPSGLTADAALINLDLPVMLGVALLCVPLFFTGAALSRLEGINFFVLYLVYTAYLISSAIQSGYQTPLGQVAAYVIIPLTAILVLSTLIWDLKQRRARSA</sequence>
<feature type="transmembrane region" description="Helical" evidence="5">
    <location>
        <begin position="67"/>
        <end position="89"/>
    </location>
</feature>
<feature type="transmembrane region" description="Helical" evidence="5">
    <location>
        <begin position="35"/>
        <end position="60"/>
    </location>
</feature>
<dbReference type="Gene3D" id="1.20.1420.30">
    <property type="entry name" value="NCX, central ion-binding region"/>
    <property type="match status" value="2"/>
</dbReference>
<feature type="transmembrane region" description="Helical" evidence="5">
    <location>
        <begin position="271"/>
        <end position="290"/>
    </location>
</feature>